<keyword evidence="5" id="KW-1185">Reference proteome</keyword>
<dbReference type="PANTHER" id="PTHR11941:SF133">
    <property type="entry name" value="1,2-EPOXYPHENYLACETYL-COA ISOMERASE"/>
    <property type="match status" value="1"/>
</dbReference>
<evidence type="ECO:0000313" key="5">
    <source>
        <dbReference type="Proteomes" id="UP000018890"/>
    </source>
</evidence>
<dbReference type="GO" id="GO:0016829">
    <property type="term" value="F:lyase activity"/>
    <property type="evidence" value="ECO:0007669"/>
    <property type="project" value="UniProtKB-KW"/>
</dbReference>
<reference evidence="4" key="1">
    <citation type="journal article" date="2014" name="Genome Announc.">
        <title>Draft Genome Sequences of Three Alkaliphilic Bacillus Strains, Bacillus wakoensis JCM 9140T, Bacillus akibai JCM 9157T, and Bacillus hemicellulosilyticus JCM 9152T.</title>
        <authorList>
            <person name="Yuki M."/>
            <person name="Oshima K."/>
            <person name="Suda W."/>
            <person name="Oshida Y."/>
            <person name="Kitamura K."/>
            <person name="Iida T."/>
            <person name="Hattori M."/>
            <person name="Ohkuma M."/>
        </authorList>
    </citation>
    <scope>NUCLEOTIDE SEQUENCE [LARGE SCALE GENOMIC DNA]</scope>
    <source>
        <strain evidence="4">JCM 9140</strain>
    </source>
</reference>
<accession>W4Q4F5</accession>
<gene>
    <name evidence="4" type="ORF">JCM9140_2944</name>
</gene>
<dbReference type="CDD" id="cd06558">
    <property type="entry name" value="crotonase-like"/>
    <property type="match status" value="1"/>
</dbReference>
<evidence type="ECO:0000256" key="1">
    <source>
        <dbReference type="ARBA" id="ARBA00005254"/>
    </source>
</evidence>
<dbReference type="GO" id="GO:0006635">
    <property type="term" value="P:fatty acid beta-oxidation"/>
    <property type="evidence" value="ECO:0007669"/>
    <property type="project" value="TreeGrafter"/>
</dbReference>
<dbReference type="InterPro" id="IPR029045">
    <property type="entry name" value="ClpP/crotonase-like_dom_sf"/>
</dbReference>
<proteinExistence type="inferred from homology"/>
<dbReference type="InterPro" id="IPR014748">
    <property type="entry name" value="Enoyl-CoA_hydra_C"/>
</dbReference>
<dbReference type="Gene3D" id="3.90.226.10">
    <property type="entry name" value="2-enoyl-CoA Hydratase, Chain A, domain 1"/>
    <property type="match status" value="1"/>
</dbReference>
<organism evidence="4 5">
    <name type="scientific">Halalkalibacter wakoensis JCM 9140</name>
    <dbReference type="NCBI Taxonomy" id="1236970"/>
    <lineage>
        <taxon>Bacteria</taxon>
        <taxon>Bacillati</taxon>
        <taxon>Bacillota</taxon>
        <taxon>Bacilli</taxon>
        <taxon>Bacillales</taxon>
        <taxon>Bacillaceae</taxon>
        <taxon>Halalkalibacter</taxon>
    </lineage>
</organism>
<dbReference type="InterPro" id="IPR001753">
    <property type="entry name" value="Enoyl-CoA_hydra/iso"/>
</dbReference>
<dbReference type="Proteomes" id="UP000018890">
    <property type="component" value="Unassembled WGS sequence"/>
</dbReference>
<evidence type="ECO:0000256" key="3">
    <source>
        <dbReference type="RuleBase" id="RU003707"/>
    </source>
</evidence>
<keyword evidence="2" id="KW-0456">Lyase</keyword>
<dbReference type="Gene3D" id="1.10.12.10">
    <property type="entry name" value="Lyase 2-enoyl-coa Hydratase, Chain A, domain 2"/>
    <property type="match status" value="1"/>
</dbReference>
<dbReference type="AlphaFoldDB" id="W4Q4F5"/>
<dbReference type="Pfam" id="PF00378">
    <property type="entry name" value="ECH_1"/>
    <property type="match status" value="1"/>
</dbReference>
<dbReference type="PANTHER" id="PTHR11941">
    <property type="entry name" value="ENOYL-COA HYDRATASE-RELATED"/>
    <property type="match status" value="1"/>
</dbReference>
<protein>
    <submittedName>
        <fullName evidence="4">Enoyl-CoA hydratase</fullName>
    </submittedName>
</protein>
<evidence type="ECO:0000313" key="4">
    <source>
        <dbReference type="EMBL" id="GAE26840.1"/>
    </source>
</evidence>
<dbReference type="PROSITE" id="PS00166">
    <property type="entry name" value="ENOYL_COA_HYDRATASE"/>
    <property type="match status" value="1"/>
</dbReference>
<sequence length="271" mass="29815">MCRKDVLQSELSFIFVIKGDYVQMNSLAVRSKVENQVATITLNRPEVKNALNKALLDELHDLLQSYDADDTVRVVVIQGCQGAFSAGADLKSIPIEDLQTFDYGTFLEETYNRLIRQIVSMKKPTVAHINGIAVGAGLSIALACDYRVASKNATLGLGFMKIGLVPDAGASYFLPRLIGLGNAMELALGKLLSAEEARQIQLVTQVEGLDLFLETVKSMPFTAFSLMKQNFHQSFQSSLHEVLQMEVDAQRKAGESKEHKAAIAAFLNMRK</sequence>
<dbReference type="STRING" id="1236970.JCM9140_2944"/>
<comment type="caution">
    <text evidence="4">The sequence shown here is derived from an EMBL/GenBank/DDBJ whole genome shotgun (WGS) entry which is preliminary data.</text>
</comment>
<comment type="similarity">
    <text evidence="1 3">Belongs to the enoyl-CoA hydratase/isomerase family.</text>
</comment>
<dbReference type="EMBL" id="BAUT01000033">
    <property type="protein sequence ID" value="GAE26840.1"/>
    <property type="molecule type" value="Genomic_DNA"/>
</dbReference>
<dbReference type="SUPFAM" id="SSF52096">
    <property type="entry name" value="ClpP/crotonase"/>
    <property type="match status" value="1"/>
</dbReference>
<evidence type="ECO:0000256" key="2">
    <source>
        <dbReference type="ARBA" id="ARBA00023239"/>
    </source>
</evidence>
<name>W4Q4F5_9BACI</name>
<dbReference type="InterPro" id="IPR018376">
    <property type="entry name" value="Enoyl-CoA_hyd/isom_CS"/>
</dbReference>